<dbReference type="CDD" id="cd16914">
    <property type="entry name" value="EcfT"/>
    <property type="match status" value="1"/>
</dbReference>
<feature type="transmembrane region" description="Helical" evidence="6">
    <location>
        <begin position="20"/>
        <end position="36"/>
    </location>
</feature>
<name>A0AA43RNL8_9LACT</name>
<dbReference type="GO" id="GO:0005886">
    <property type="term" value="C:plasma membrane"/>
    <property type="evidence" value="ECO:0007669"/>
    <property type="project" value="UniProtKB-ARBA"/>
</dbReference>
<reference evidence="7" key="1">
    <citation type="submission" date="2023-07" db="EMBL/GenBank/DDBJ databases">
        <title>Between Cages and Wild: Unraveling the Impact of Captivity on Animal Microbiomes and Antimicrobial Resistance.</title>
        <authorList>
            <person name="Schmartz G.P."/>
            <person name="Rehner J."/>
            <person name="Schuff M.J."/>
            <person name="Becker S.L."/>
            <person name="Kravczyk M."/>
            <person name="Gurevich A."/>
            <person name="Francke R."/>
            <person name="Mueller R."/>
            <person name="Keller V."/>
            <person name="Keller A."/>
        </authorList>
    </citation>
    <scope>NUCLEOTIDE SEQUENCE</scope>
    <source>
        <strain evidence="7">S39M_St_73</strain>
    </source>
</reference>
<evidence type="ECO:0000256" key="6">
    <source>
        <dbReference type="SAM" id="Phobius"/>
    </source>
</evidence>
<dbReference type="InterPro" id="IPR003339">
    <property type="entry name" value="ABC/ECF_trnsptr_transmembrane"/>
</dbReference>
<dbReference type="Pfam" id="PF02361">
    <property type="entry name" value="CbiQ"/>
    <property type="match status" value="1"/>
</dbReference>
<keyword evidence="4 6" id="KW-1133">Transmembrane helix</keyword>
<dbReference type="AlphaFoldDB" id="A0AA43RNL8"/>
<gene>
    <name evidence="7" type="ORF">Q4F26_01135</name>
</gene>
<feature type="transmembrane region" description="Helical" evidence="6">
    <location>
        <begin position="69"/>
        <end position="86"/>
    </location>
</feature>
<evidence type="ECO:0000256" key="3">
    <source>
        <dbReference type="ARBA" id="ARBA00022692"/>
    </source>
</evidence>
<feature type="transmembrane region" description="Helical" evidence="6">
    <location>
        <begin position="239"/>
        <end position="256"/>
    </location>
</feature>
<organism evidence="7 8">
    <name type="scientific">Atopococcus tabaci</name>
    <dbReference type="NCBI Taxonomy" id="269774"/>
    <lineage>
        <taxon>Bacteria</taxon>
        <taxon>Bacillati</taxon>
        <taxon>Bacillota</taxon>
        <taxon>Bacilli</taxon>
        <taxon>Lactobacillales</taxon>
        <taxon>Carnobacteriaceae</taxon>
        <taxon>Atopococcus</taxon>
    </lineage>
</organism>
<dbReference type="EMBL" id="JAUNQW010000003">
    <property type="protein sequence ID" value="MDO5456925.1"/>
    <property type="molecule type" value="Genomic_DNA"/>
</dbReference>
<evidence type="ECO:0000313" key="8">
    <source>
        <dbReference type="Proteomes" id="UP001171751"/>
    </source>
</evidence>
<keyword evidence="2" id="KW-1003">Cell membrane</keyword>
<evidence type="ECO:0000256" key="5">
    <source>
        <dbReference type="ARBA" id="ARBA00023136"/>
    </source>
</evidence>
<keyword evidence="8" id="KW-1185">Reference proteome</keyword>
<accession>A0AA43RNL8</accession>
<protein>
    <submittedName>
        <fullName evidence="7">Energy-coupling factor transporter transmembrane component T</fullName>
    </submittedName>
</protein>
<keyword evidence="5 6" id="KW-0472">Membrane</keyword>
<keyword evidence="3 6" id="KW-0812">Transmembrane</keyword>
<comment type="caution">
    <text evidence="7">The sequence shown here is derived from an EMBL/GenBank/DDBJ whole genome shotgun (WGS) entry which is preliminary data.</text>
</comment>
<dbReference type="PANTHER" id="PTHR34857:SF2">
    <property type="entry name" value="SLL0384 PROTEIN"/>
    <property type="match status" value="1"/>
</dbReference>
<dbReference type="PANTHER" id="PTHR34857">
    <property type="entry name" value="SLL0384 PROTEIN"/>
    <property type="match status" value="1"/>
</dbReference>
<sequence length="257" mass="29451">MRIKQRDQHKENKIRDLNPFTHGLITLFFILGALFFDWRFVLLELVIIFLLASISDVFESFFKAWLKSAFVLTLVVSLLQMFLLPGDEVVFRLGFLTVMDAALAQAINIASQIMGIFTPLIYFLQVVDIEEFITMMQQSGVNPTVTYIVTSALNMIPQMRDRLGQITDAQKSRGVETEGNLLTRMKAFFPIIGPVVLSSIADVEEKSITLEVRGFSKEGKKTILHEVEDTDRDKMLRKLIWFLIIVLVIVRVVTWFL</sequence>
<evidence type="ECO:0000256" key="2">
    <source>
        <dbReference type="ARBA" id="ARBA00022475"/>
    </source>
</evidence>
<evidence type="ECO:0000256" key="4">
    <source>
        <dbReference type="ARBA" id="ARBA00022989"/>
    </source>
</evidence>
<dbReference type="Proteomes" id="UP001171751">
    <property type="component" value="Unassembled WGS sequence"/>
</dbReference>
<feature type="transmembrane region" description="Helical" evidence="6">
    <location>
        <begin position="42"/>
        <end position="62"/>
    </location>
</feature>
<dbReference type="InterPro" id="IPR051611">
    <property type="entry name" value="ECF_transporter_component"/>
</dbReference>
<evidence type="ECO:0000256" key="1">
    <source>
        <dbReference type="ARBA" id="ARBA00004141"/>
    </source>
</evidence>
<comment type="subcellular location">
    <subcellularLocation>
        <location evidence="1">Membrane</location>
        <topology evidence="1">Multi-pass membrane protein</topology>
    </subcellularLocation>
</comment>
<evidence type="ECO:0000313" key="7">
    <source>
        <dbReference type="EMBL" id="MDO5456925.1"/>
    </source>
</evidence>
<feature type="transmembrane region" description="Helical" evidence="6">
    <location>
        <begin position="106"/>
        <end position="127"/>
    </location>
</feature>
<proteinExistence type="predicted"/>